<gene>
    <name evidence="4" type="ORF">L6E24_14405</name>
</gene>
<dbReference type="PANTHER" id="PTHR44591:SF3">
    <property type="entry name" value="RESPONSE REGULATORY DOMAIN-CONTAINING PROTEIN"/>
    <property type="match status" value="1"/>
</dbReference>
<keyword evidence="5" id="KW-1185">Reference proteome</keyword>
<keyword evidence="1 2" id="KW-0597">Phosphoprotein</keyword>
<dbReference type="InterPro" id="IPR011006">
    <property type="entry name" value="CheY-like_superfamily"/>
</dbReference>
<dbReference type="RefSeq" id="WP_257742651.1">
    <property type="nucleotide sequence ID" value="NZ_CP096115.1"/>
</dbReference>
<dbReference type="GO" id="GO:0000160">
    <property type="term" value="P:phosphorelay signal transduction system"/>
    <property type="evidence" value="ECO:0007669"/>
    <property type="project" value="InterPro"/>
</dbReference>
<accession>A0A9E7TIH7</accession>
<dbReference type="AlphaFoldDB" id="A0A9E7TIH7"/>
<dbReference type="SUPFAM" id="SSF52172">
    <property type="entry name" value="CheY-like"/>
    <property type="match status" value="1"/>
</dbReference>
<dbReference type="Gene3D" id="3.40.50.2300">
    <property type="match status" value="1"/>
</dbReference>
<evidence type="ECO:0000313" key="4">
    <source>
        <dbReference type="EMBL" id="UUX92503.1"/>
    </source>
</evidence>
<name>A0A9E7TIH7_9EURY</name>
<evidence type="ECO:0000313" key="5">
    <source>
        <dbReference type="Proteomes" id="UP001060368"/>
    </source>
</evidence>
<dbReference type="PANTHER" id="PTHR44591">
    <property type="entry name" value="STRESS RESPONSE REGULATOR PROTEIN 1"/>
    <property type="match status" value="1"/>
</dbReference>
<evidence type="ECO:0000256" key="2">
    <source>
        <dbReference type="PROSITE-ProRule" id="PRU00169"/>
    </source>
</evidence>
<dbReference type="KEGG" id="mend:L6E24_14405"/>
<evidence type="ECO:0000256" key="1">
    <source>
        <dbReference type="ARBA" id="ARBA00022553"/>
    </source>
</evidence>
<dbReference type="Pfam" id="PF00072">
    <property type="entry name" value="Response_reg"/>
    <property type="match status" value="1"/>
</dbReference>
<dbReference type="Pfam" id="PF18548">
    <property type="entry name" value="MetOD2"/>
    <property type="match status" value="1"/>
</dbReference>
<dbReference type="GeneID" id="74308920"/>
<dbReference type="EMBL" id="CP096115">
    <property type="protein sequence ID" value="UUX92503.1"/>
    <property type="molecule type" value="Genomic_DNA"/>
</dbReference>
<feature type="modified residue" description="4-aspartylphosphate" evidence="2">
    <location>
        <position position="52"/>
    </location>
</feature>
<reference evidence="4" key="1">
    <citation type="submission" date="2022-04" db="EMBL/GenBank/DDBJ databases">
        <title>Complete genome of Methanoplanus endosymbiosus DSM 3599.</title>
        <authorList>
            <person name="Chen S.-C."/>
            <person name="You Y.-T."/>
            <person name="Zhou Y.-Z."/>
            <person name="Lai M.-C."/>
        </authorList>
    </citation>
    <scope>NUCLEOTIDE SEQUENCE</scope>
    <source>
        <strain evidence="4">DSM 3599</strain>
    </source>
</reference>
<sequence length="214" mass="24580">MKKIVMCDDDPAIRNLFRKILEEMGYSVRVAGSGSETLEALAEEKPDLVLLDIMMEPMDGWEVLSHIRENKLTRDVPVIVFTGKMPLPDEIISYERMLNGFSMKPLRRKMFEDIVNAFFAEEAEIRGFCERALDSGADAEAVDEYAALRNNVRVLRDMFACLEKIMTANTKPYDEKDNDEFLKVHELLDMREERLLKLEKILNDNSPTSPGNNL</sequence>
<dbReference type="InterPro" id="IPR040541">
    <property type="entry name" value="MetOD2"/>
</dbReference>
<organism evidence="4 5">
    <name type="scientific">Methanoplanus endosymbiosus</name>
    <dbReference type="NCBI Taxonomy" id="33865"/>
    <lineage>
        <taxon>Archaea</taxon>
        <taxon>Methanobacteriati</taxon>
        <taxon>Methanobacteriota</taxon>
        <taxon>Stenosarchaea group</taxon>
        <taxon>Methanomicrobia</taxon>
        <taxon>Methanomicrobiales</taxon>
        <taxon>Methanomicrobiaceae</taxon>
        <taxon>Methanoplanus</taxon>
    </lineage>
</organism>
<evidence type="ECO:0000259" key="3">
    <source>
        <dbReference type="PROSITE" id="PS50110"/>
    </source>
</evidence>
<proteinExistence type="predicted"/>
<dbReference type="InterPro" id="IPR001789">
    <property type="entry name" value="Sig_transdc_resp-reg_receiver"/>
</dbReference>
<dbReference type="Proteomes" id="UP001060368">
    <property type="component" value="Chromosome"/>
</dbReference>
<dbReference type="PROSITE" id="PS50110">
    <property type="entry name" value="RESPONSE_REGULATORY"/>
    <property type="match status" value="1"/>
</dbReference>
<dbReference type="SMART" id="SM00448">
    <property type="entry name" value="REC"/>
    <property type="match status" value="1"/>
</dbReference>
<feature type="domain" description="Response regulatory" evidence="3">
    <location>
        <begin position="3"/>
        <end position="119"/>
    </location>
</feature>
<protein>
    <submittedName>
        <fullName evidence="4">Response regulator</fullName>
    </submittedName>
</protein>
<dbReference type="InterPro" id="IPR050595">
    <property type="entry name" value="Bact_response_regulator"/>
</dbReference>